<gene>
    <name evidence="2" type="ORF">AVDCRST_MAG19-4681</name>
</gene>
<dbReference type="AlphaFoldDB" id="A0A6J4VS64"/>
<sequence length="59" mass="6532">GRRDRDSETGAAGRRSGRTRSPRRGCVPSPDRRGVETGGWRGRETDRGRHHAGPAPRRV</sequence>
<feature type="non-terminal residue" evidence="2">
    <location>
        <position position="59"/>
    </location>
</feature>
<proteinExistence type="predicted"/>
<name>A0A6J4VS64_9BACT</name>
<evidence type="ECO:0000313" key="2">
    <source>
        <dbReference type="EMBL" id="CAA9586049.1"/>
    </source>
</evidence>
<dbReference type="EMBL" id="CADCWL010000256">
    <property type="protein sequence ID" value="CAA9586049.1"/>
    <property type="molecule type" value="Genomic_DNA"/>
</dbReference>
<feature type="compositionally biased region" description="Basic and acidic residues" evidence="1">
    <location>
        <begin position="30"/>
        <end position="47"/>
    </location>
</feature>
<protein>
    <submittedName>
        <fullName evidence="2">Uncharacterized protein</fullName>
    </submittedName>
</protein>
<feature type="compositionally biased region" description="Basic residues" evidence="1">
    <location>
        <begin position="48"/>
        <end position="59"/>
    </location>
</feature>
<accession>A0A6J4VS64</accession>
<organism evidence="2">
    <name type="scientific">uncultured Thermomicrobiales bacterium</name>
    <dbReference type="NCBI Taxonomy" id="1645740"/>
    <lineage>
        <taxon>Bacteria</taxon>
        <taxon>Pseudomonadati</taxon>
        <taxon>Thermomicrobiota</taxon>
        <taxon>Thermomicrobia</taxon>
        <taxon>Thermomicrobiales</taxon>
        <taxon>environmental samples</taxon>
    </lineage>
</organism>
<evidence type="ECO:0000256" key="1">
    <source>
        <dbReference type="SAM" id="MobiDB-lite"/>
    </source>
</evidence>
<feature type="region of interest" description="Disordered" evidence="1">
    <location>
        <begin position="1"/>
        <end position="59"/>
    </location>
</feature>
<reference evidence="2" key="1">
    <citation type="submission" date="2020-02" db="EMBL/GenBank/DDBJ databases">
        <authorList>
            <person name="Meier V. D."/>
        </authorList>
    </citation>
    <scope>NUCLEOTIDE SEQUENCE</scope>
    <source>
        <strain evidence="2">AVDCRST_MAG19</strain>
    </source>
</reference>
<feature type="non-terminal residue" evidence="2">
    <location>
        <position position="1"/>
    </location>
</feature>